<dbReference type="RefSeq" id="WP_350778728.1">
    <property type="nucleotide sequence ID" value="NZ_JBEPEK010000042.1"/>
</dbReference>
<name>A0ABV1WRJ7_9ACTN</name>
<proteinExistence type="predicted"/>
<evidence type="ECO:0000259" key="1">
    <source>
        <dbReference type="Pfam" id="PF04149"/>
    </source>
</evidence>
<feature type="domain" description="DUF397" evidence="1">
    <location>
        <begin position="17"/>
        <end position="69"/>
    </location>
</feature>
<evidence type="ECO:0000313" key="2">
    <source>
        <dbReference type="EMBL" id="MER7179491.1"/>
    </source>
</evidence>
<organism evidence="2 3">
    <name type="scientific">Streptomyces hyaluromycini</name>
    <dbReference type="NCBI Taxonomy" id="1377993"/>
    <lineage>
        <taxon>Bacteria</taxon>
        <taxon>Bacillati</taxon>
        <taxon>Actinomycetota</taxon>
        <taxon>Actinomycetes</taxon>
        <taxon>Kitasatosporales</taxon>
        <taxon>Streptomycetaceae</taxon>
        <taxon>Streptomyces</taxon>
    </lineage>
</organism>
<protein>
    <submittedName>
        <fullName evidence="2">DUF397 domain-containing protein</fullName>
    </submittedName>
</protein>
<dbReference type="EMBL" id="JBEPEK010000042">
    <property type="protein sequence ID" value="MER7179491.1"/>
    <property type="molecule type" value="Genomic_DNA"/>
</dbReference>
<dbReference type="Proteomes" id="UP001474181">
    <property type="component" value="Unassembled WGS sequence"/>
</dbReference>
<dbReference type="InterPro" id="IPR007278">
    <property type="entry name" value="DUF397"/>
</dbReference>
<comment type="caution">
    <text evidence="2">The sequence shown here is derived from an EMBL/GenBank/DDBJ whole genome shotgun (WGS) entry which is preliminary data.</text>
</comment>
<gene>
    <name evidence="2" type="ORF">ABT404_08400</name>
</gene>
<evidence type="ECO:0000313" key="3">
    <source>
        <dbReference type="Proteomes" id="UP001474181"/>
    </source>
</evidence>
<reference evidence="2 3" key="1">
    <citation type="submission" date="2024-06" db="EMBL/GenBank/DDBJ databases">
        <title>The Natural Products Discovery Center: Release of the First 8490 Sequenced Strains for Exploring Actinobacteria Biosynthetic Diversity.</title>
        <authorList>
            <person name="Kalkreuter E."/>
            <person name="Kautsar S.A."/>
            <person name="Yang D."/>
            <person name="Bader C.D."/>
            <person name="Teijaro C.N."/>
            <person name="Fluegel L."/>
            <person name="Davis C.M."/>
            <person name="Simpson J.R."/>
            <person name="Lauterbach L."/>
            <person name="Steele A.D."/>
            <person name="Gui C."/>
            <person name="Meng S."/>
            <person name="Li G."/>
            <person name="Viehrig K."/>
            <person name="Ye F."/>
            <person name="Su P."/>
            <person name="Kiefer A.F."/>
            <person name="Nichols A."/>
            <person name="Cepeda A.J."/>
            <person name="Yan W."/>
            <person name="Fan B."/>
            <person name="Jiang Y."/>
            <person name="Adhikari A."/>
            <person name="Zheng C.-J."/>
            <person name="Schuster L."/>
            <person name="Cowan T.M."/>
            <person name="Smanski M.J."/>
            <person name="Chevrette M.G."/>
            <person name="De Carvalho L.P.S."/>
            <person name="Shen B."/>
        </authorList>
    </citation>
    <scope>NUCLEOTIDE SEQUENCE [LARGE SCALE GENOMIC DNA]</scope>
    <source>
        <strain evidence="2 3">NPDC000234</strain>
    </source>
</reference>
<keyword evidence="3" id="KW-1185">Reference proteome</keyword>
<sequence>MQKIVNGVSASTIQGVAWVRSRHSAFEGNCVEMALLPCGDVALRNSRDPEGPALIYTRAEIAAFLAGARDGEFDAFAD</sequence>
<dbReference type="Pfam" id="PF04149">
    <property type="entry name" value="DUF397"/>
    <property type="match status" value="1"/>
</dbReference>
<accession>A0ABV1WRJ7</accession>